<sequence>MTSLSLGKSPENFSIFLPTKFS</sequence>
<evidence type="ECO:0000313" key="1">
    <source>
        <dbReference type="EMBL" id="MBX55681.1"/>
    </source>
</evidence>
<dbReference type="EMBL" id="GGEC01075197">
    <property type="protein sequence ID" value="MBX55681.1"/>
    <property type="molecule type" value="Transcribed_RNA"/>
</dbReference>
<accession>A0A2P2PLZ5</accession>
<protein>
    <submittedName>
        <fullName evidence="1">Uncharacterized protein</fullName>
    </submittedName>
</protein>
<proteinExistence type="predicted"/>
<reference evidence="1" key="1">
    <citation type="submission" date="2018-02" db="EMBL/GenBank/DDBJ databases">
        <title>Rhizophora mucronata_Transcriptome.</title>
        <authorList>
            <person name="Meera S.P."/>
            <person name="Sreeshan A."/>
            <person name="Augustine A."/>
        </authorList>
    </citation>
    <scope>NUCLEOTIDE SEQUENCE</scope>
    <source>
        <tissue evidence="1">Leaf</tissue>
    </source>
</reference>
<name>A0A2P2PLZ5_RHIMU</name>
<dbReference type="AlphaFoldDB" id="A0A2P2PLZ5"/>
<organism evidence="1">
    <name type="scientific">Rhizophora mucronata</name>
    <name type="common">Asiatic mangrove</name>
    <dbReference type="NCBI Taxonomy" id="61149"/>
    <lineage>
        <taxon>Eukaryota</taxon>
        <taxon>Viridiplantae</taxon>
        <taxon>Streptophyta</taxon>
        <taxon>Embryophyta</taxon>
        <taxon>Tracheophyta</taxon>
        <taxon>Spermatophyta</taxon>
        <taxon>Magnoliopsida</taxon>
        <taxon>eudicotyledons</taxon>
        <taxon>Gunneridae</taxon>
        <taxon>Pentapetalae</taxon>
        <taxon>rosids</taxon>
        <taxon>fabids</taxon>
        <taxon>Malpighiales</taxon>
        <taxon>Rhizophoraceae</taxon>
        <taxon>Rhizophora</taxon>
    </lineage>
</organism>